<protein>
    <submittedName>
        <fullName evidence="1">Uncharacterized protein</fullName>
    </submittedName>
</protein>
<gene>
    <name evidence="1" type="ORF">X777_14677</name>
</gene>
<proteinExistence type="predicted"/>
<sequence length="90" mass="10349">RGLVEAGARVYEQTKRKKQRKDYEEAFTSKENYMAQALTILFLCHIQKAYDTSGLWIGQLHCKISLDQKLLVSDKPLDHDELHSLLGTVD</sequence>
<organism evidence="1 2">
    <name type="scientific">Ooceraea biroi</name>
    <name type="common">Clonal raider ant</name>
    <name type="synonym">Cerapachys biroi</name>
    <dbReference type="NCBI Taxonomy" id="2015173"/>
    <lineage>
        <taxon>Eukaryota</taxon>
        <taxon>Metazoa</taxon>
        <taxon>Ecdysozoa</taxon>
        <taxon>Arthropoda</taxon>
        <taxon>Hexapoda</taxon>
        <taxon>Insecta</taxon>
        <taxon>Pterygota</taxon>
        <taxon>Neoptera</taxon>
        <taxon>Endopterygota</taxon>
        <taxon>Hymenoptera</taxon>
        <taxon>Apocrita</taxon>
        <taxon>Aculeata</taxon>
        <taxon>Formicoidea</taxon>
        <taxon>Formicidae</taxon>
        <taxon>Dorylinae</taxon>
        <taxon>Ooceraea</taxon>
    </lineage>
</organism>
<feature type="non-terminal residue" evidence="1">
    <location>
        <position position="1"/>
    </location>
</feature>
<keyword evidence="2" id="KW-1185">Reference proteome</keyword>
<name>A0A026WR52_OOCBI</name>
<evidence type="ECO:0000313" key="2">
    <source>
        <dbReference type="Proteomes" id="UP000053097"/>
    </source>
</evidence>
<reference evidence="1 2" key="1">
    <citation type="journal article" date="2014" name="Curr. Biol.">
        <title>The genome of the clonal raider ant Cerapachys biroi.</title>
        <authorList>
            <person name="Oxley P.R."/>
            <person name="Ji L."/>
            <person name="Fetter-Pruneda I."/>
            <person name="McKenzie S.K."/>
            <person name="Li C."/>
            <person name="Hu H."/>
            <person name="Zhang G."/>
            <person name="Kronauer D.J."/>
        </authorList>
    </citation>
    <scope>NUCLEOTIDE SEQUENCE [LARGE SCALE GENOMIC DNA]</scope>
</reference>
<dbReference type="Proteomes" id="UP000053097">
    <property type="component" value="Unassembled WGS sequence"/>
</dbReference>
<dbReference type="EMBL" id="KK107119">
    <property type="protein sequence ID" value="EZA58515.1"/>
    <property type="molecule type" value="Genomic_DNA"/>
</dbReference>
<dbReference type="AlphaFoldDB" id="A0A026WR52"/>
<accession>A0A026WR52</accession>
<evidence type="ECO:0000313" key="1">
    <source>
        <dbReference type="EMBL" id="EZA58515.1"/>
    </source>
</evidence>